<accession>A0ABW8SEG9</accession>
<dbReference type="EMBL" id="JBJHZX010000002">
    <property type="protein sequence ID" value="MFL0194419.1"/>
    <property type="molecule type" value="Genomic_DNA"/>
</dbReference>
<keyword evidence="1" id="KW-0812">Transmembrane</keyword>
<feature type="transmembrane region" description="Helical" evidence="1">
    <location>
        <begin position="6"/>
        <end position="25"/>
    </location>
</feature>
<keyword evidence="3" id="KW-1185">Reference proteome</keyword>
<dbReference type="Proteomes" id="UP001623660">
    <property type="component" value="Unassembled WGS sequence"/>
</dbReference>
<feature type="transmembrane region" description="Helical" evidence="1">
    <location>
        <begin position="37"/>
        <end position="55"/>
    </location>
</feature>
<evidence type="ECO:0000313" key="3">
    <source>
        <dbReference type="Proteomes" id="UP001623660"/>
    </source>
</evidence>
<name>A0ABW8SEG9_9CLOT</name>
<reference evidence="2 3" key="1">
    <citation type="submission" date="2024-11" db="EMBL/GenBank/DDBJ databases">
        <authorList>
            <person name="Heng Y.C."/>
            <person name="Lim A.C.H."/>
            <person name="Lee J.K.Y."/>
            <person name="Kittelmann S."/>
        </authorList>
    </citation>
    <scope>NUCLEOTIDE SEQUENCE [LARGE SCALE GENOMIC DNA]</scope>
    <source>
        <strain evidence="2 3">WILCCON 0269</strain>
    </source>
</reference>
<sequence>MIGILGIIYFIGFLGTIISCISITLSKARNNKRLKKIWTRLLILFIFMLVIGIVGDKYFAPKSSNQVNANVQQEITSGNSTDPVVITVKDFFVNDITGNSFIQCDISIKNNTKYNLIVGMTLDYDDCYMDGGGEIHLSSKSAVGSNYTTPFMTYYSSESDIDKKLVIHNLTKATVDYCIVKINGGDKQLSMDELKQLVNSNK</sequence>
<protein>
    <recommendedName>
        <fullName evidence="4">DUF4352 domain-containing protein</fullName>
    </recommendedName>
</protein>
<evidence type="ECO:0000313" key="2">
    <source>
        <dbReference type="EMBL" id="MFL0194419.1"/>
    </source>
</evidence>
<evidence type="ECO:0008006" key="4">
    <source>
        <dbReference type="Google" id="ProtNLM"/>
    </source>
</evidence>
<comment type="caution">
    <text evidence="2">The sequence shown here is derived from an EMBL/GenBank/DDBJ whole genome shotgun (WGS) entry which is preliminary data.</text>
</comment>
<dbReference type="RefSeq" id="WP_406790539.1">
    <property type="nucleotide sequence ID" value="NZ_JBJHZX010000002.1"/>
</dbReference>
<keyword evidence="1" id="KW-0472">Membrane</keyword>
<keyword evidence="1" id="KW-1133">Transmembrane helix</keyword>
<gene>
    <name evidence="2" type="ORF">ACJDU8_02360</name>
</gene>
<evidence type="ECO:0000256" key="1">
    <source>
        <dbReference type="SAM" id="Phobius"/>
    </source>
</evidence>
<proteinExistence type="predicted"/>
<organism evidence="2 3">
    <name type="scientific">Candidatus Clostridium eludens</name>
    <dbReference type="NCBI Taxonomy" id="3381663"/>
    <lineage>
        <taxon>Bacteria</taxon>
        <taxon>Bacillati</taxon>
        <taxon>Bacillota</taxon>
        <taxon>Clostridia</taxon>
        <taxon>Eubacteriales</taxon>
        <taxon>Clostridiaceae</taxon>
        <taxon>Clostridium</taxon>
    </lineage>
</organism>